<protein>
    <submittedName>
        <fullName evidence="1">Uncharacterized protein</fullName>
    </submittedName>
</protein>
<sequence length="91" mass="10961">MWYTHVDYRSRRSHAIDINSLNSVTQIRLQKVECPACYSTVTSFRSEFHDKHNQMPWRDCKIRQLHLVNPPRLQKYVAQAQRQHRLLSDPE</sequence>
<evidence type="ECO:0000313" key="1">
    <source>
        <dbReference type="EMBL" id="GBP70886.1"/>
    </source>
</evidence>
<accession>A0A4C1Y4R3</accession>
<proteinExistence type="predicted"/>
<name>A0A4C1Y4R3_EUMVA</name>
<dbReference type="EMBL" id="BGZK01001089">
    <property type="protein sequence ID" value="GBP70886.1"/>
    <property type="molecule type" value="Genomic_DNA"/>
</dbReference>
<dbReference type="AlphaFoldDB" id="A0A4C1Y4R3"/>
<evidence type="ECO:0000313" key="2">
    <source>
        <dbReference type="Proteomes" id="UP000299102"/>
    </source>
</evidence>
<keyword evidence="2" id="KW-1185">Reference proteome</keyword>
<reference evidence="1 2" key="1">
    <citation type="journal article" date="2019" name="Commun. Biol.">
        <title>The bagworm genome reveals a unique fibroin gene that provides high tensile strength.</title>
        <authorList>
            <person name="Kono N."/>
            <person name="Nakamura H."/>
            <person name="Ohtoshi R."/>
            <person name="Tomita M."/>
            <person name="Numata K."/>
            <person name="Arakawa K."/>
        </authorList>
    </citation>
    <scope>NUCLEOTIDE SEQUENCE [LARGE SCALE GENOMIC DNA]</scope>
</reference>
<organism evidence="1 2">
    <name type="scientific">Eumeta variegata</name>
    <name type="common">Bagworm moth</name>
    <name type="synonym">Eumeta japonica</name>
    <dbReference type="NCBI Taxonomy" id="151549"/>
    <lineage>
        <taxon>Eukaryota</taxon>
        <taxon>Metazoa</taxon>
        <taxon>Ecdysozoa</taxon>
        <taxon>Arthropoda</taxon>
        <taxon>Hexapoda</taxon>
        <taxon>Insecta</taxon>
        <taxon>Pterygota</taxon>
        <taxon>Neoptera</taxon>
        <taxon>Endopterygota</taxon>
        <taxon>Lepidoptera</taxon>
        <taxon>Glossata</taxon>
        <taxon>Ditrysia</taxon>
        <taxon>Tineoidea</taxon>
        <taxon>Psychidae</taxon>
        <taxon>Oiketicinae</taxon>
        <taxon>Eumeta</taxon>
    </lineage>
</organism>
<dbReference type="Proteomes" id="UP000299102">
    <property type="component" value="Unassembled WGS sequence"/>
</dbReference>
<comment type="caution">
    <text evidence="1">The sequence shown here is derived from an EMBL/GenBank/DDBJ whole genome shotgun (WGS) entry which is preliminary data.</text>
</comment>
<gene>
    <name evidence="1" type="ORF">EVAR_55239_1</name>
</gene>